<dbReference type="GeneID" id="69034573"/>
<dbReference type="Proteomes" id="UP000001631">
    <property type="component" value="Unassembled WGS sequence"/>
</dbReference>
<organism evidence="1 2">
    <name type="scientific">Ajellomyces capsulatus (strain G186AR / H82 / ATCC MYA-2454 / RMSCC 2432)</name>
    <name type="common">Darling's disease fungus</name>
    <name type="synonym">Histoplasma capsulatum</name>
    <dbReference type="NCBI Taxonomy" id="447093"/>
    <lineage>
        <taxon>Eukaryota</taxon>
        <taxon>Fungi</taxon>
        <taxon>Dikarya</taxon>
        <taxon>Ascomycota</taxon>
        <taxon>Pezizomycotina</taxon>
        <taxon>Eurotiomycetes</taxon>
        <taxon>Eurotiomycetidae</taxon>
        <taxon>Onygenales</taxon>
        <taxon>Ajellomycetaceae</taxon>
        <taxon>Histoplasma</taxon>
    </lineage>
</organism>
<reference evidence="1" key="1">
    <citation type="submission" date="2009-02" db="EMBL/GenBank/DDBJ databases">
        <title>The Genome Sequence of Ajellomyces capsulatus strain G186AR.</title>
        <authorList>
            <consortium name="The Broad Institute Genome Sequencing Platform"/>
            <person name="Champion M."/>
            <person name="Cuomo C."/>
            <person name="Ma L.-J."/>
            <person name="Henn M.R."/>
            <person name="Sil A."/>
            <person name="Goldman B."/>
            <person name="Young S.K."/>
            <person name="Kodira C.D."/>
            <person name="Zeng Q."/>
            <person name="Koehrsen M."/>
            <person name="Alvarado L."/>
            <person name="Berlin A."/>
            <person name="Borenstein D."/>
            <person name="Chen Z."/>
            <person name="Engels R."/>
            <person name="Freedman E."/>
            <person name="Gellesch M."/>
            <person name="Goldberg J."/>
            <person name="Griggs A."/>
            <person name="Gujja S."/>
            <person name="Heiman D."/>
            <person name="Hepburn T."/>
            <person name="Howarth C."/>
            <person name="Jen D."/>
            <person name="Larson L."/>
            <person name="Lewis B."/>
            <person name="Mehta T."/>
            <person name="Park D."/>
            <person name="Pearson M."/>
            <person name="Roberts A."/>
            <person name="Saif S."/>
            <person name="Shea T."/>
            <person name="Shenoy N."/>
            <person name="Sisk P."/>
            <person name="Stolte C."/>
            <person name="Sykes S."/>
            <person name="Walk T."/>
            <person name="White J."/>
            <person name="Yandava C."/>
            <person name="Klein B."/>
            <person name="McEwen J.G."/>
            <person name="Puccia R."/>
            <person name="Goldman G.H."/>
            <person name="Felipe M.S."/>
            <person name="Nino-Vega G."/>
            <person name="San-Blas G."/>
            <person name="Taylor J."/>
            <person name="Mendoza L."/>
            <person name="Galagan J."/>
            <person name="Nusbaum C."/>
            <person name="Birren B."/>
        </authorList>
    </citation>
    <scope>NUCLEOTIDE SEQUENCE</scope>
    <source>
        <strain evidence="1">G186AR</strain>
    </source>
</reference>
<proteinExistence type="predicted"/>
<dbReference type="InParanoid" id="C0NF91"/>
<dbReference type="HOGENOM" id="CLU_1634893_0_0_1"/>
<dbReference type="RefSeq" id="XP_045290392.1">
    <property type="nucleotide sequence ID" value="XM_045428606.1"/>
</dbReference>
<gene>
    <name evidence="1" type="ORF">HCBG_01557</name>
</gene>
<evidence type="ECO:0000313" key="2">
    <source>
        <dbReference type="Proteomes" id="UP000001631"/>
    </source>
</evidence>
<keyword evidence="2" id="KW-1185">Reference proteome</keyword>
<sequence>MPSALRKTLSAWRWQSGWIDYLANIQNTFTIVSSQNCHLKAICNKHASGVFRTVRIPPNKLSTSKLGESVIGIKEFAELRSAMCKENMARSGMCICHGSSINRVRNGAAYGPQTPAQINQSMTVSGRVTVDPDIMTSSTKQTADKIKTAWDLRSVKVNVCFT</sequence>
<protein>
    <submittedName>
        <fullName evidence="1">Uncharacterized protein</fullName>
    </submittedName>
</protein>
<accession>C0NF91</accession>
<dbReference type="AlphaFoldDB" id="C0NF91"/>
<evidence type="ECO:0000313" key="1">
    <source>
        <dbReference type="EMBL" id="EEH09912.1"/>
    </source>
</evidence>
<dbReference type="EMBL" id="GG663364">
    <property type="protein sequence ID" value="EEH09912.1"/>
    <property type="molecule type" value="Genomic_DNA"/>
</dbReference>
<name>C0NF91_AJECG</name>